<feature type="signal peptide" evidence="2">
    <location>
        <begin position="1"/>
        <end position="19"/>
    </location>
</feature>
<evidence type="ECO:0000256" key="1">
    <source>
        <dbReference type="SAM" id="Phobius"/>
    </source>
</evidence>
<organism evidence="3 4">
    <name type="scientific">Meganyctiphanes norvegica</name>
    <name type="common">Northern krill</name>
    <name type="synonym">Thysanopoda norvegica</name>
    <dbReference type="NCBI Taxonomy" id="48144"/>
    <lineage>
        <taxon>Eukaryota</taxon>
        <taxon>Metazoa</taxon>
        <taxon>Ecdysozoa</taxon>
        <taxon>Arthropoda</taxon>
        <taxon>Crustacea</taxon>
        <taxon>Multicrustacea</taxon>
        <taxon>Malacostraca</taxon>
        <taxon>Eumalacostraca</taxon>
        <taxon>Eucarida</taxon>
        <taxon>Euphausiacea</taxon>
        <taxon>Euphausiidae</taxon>
        <taxon>Meganyctiphanes</taxon>
    </lineage>
</organism>
<dbReference type="AlphaFoldDB" id="A0AAV2R3E1"/>
<proteinExistence type="predicted"/>
<evidence type="ECO:0000313" key="4">
    <source>
        <dbReference type="Proteomes" id="UP001497623"/>
    </source>
</evidence>
<keyword evidence="2" id="KW-0732">Signal</keyword>
<dbReference type="Proteomes" id="UP001497623">
    <property type="component" value="Unassembled WGS sequence"/>
</dbReference>
<keyword evidence="1" id="KW-0812">Transmembrane</keyword>
<reference evidence="3 4" key="1">
    <citation type="submission" date="2024-05" db="EMBL/GenBank/DDBJ databases">
        <authorList>
            <person name="Wallberg A."/>
        </authorList>
    </citation>
    <scope>NUCLEOTIDE SEQUENCE [LARGE SCALE GENOMIC DNA]</scope>
</reference>
<protein>
    <submittedName>
        <fullName evidence="3">Uncharacterized protein</fullName>
    </submittedName>
</protein>
<accession>A0AAV2R3E1</accession>
<feature type="non-terminal residue" evidence="3">
    <location>
        <position position="583"/>
    </location>
</feature>
<feature type="transmembrane region" description="Helical" evidence="1">
    <location>
        <begin position="560"/>
        <end position="582"/>
    </location>
</feature>
<keyword evidence="1" id="KW-1133">Transmembrane helix</keyword>
<sequence length="583" mass="62707">MSRKFVPCAIAVMVMVCAGRDDPTDKLTITQLRIPKDKQGKADTPLIVCYTADADTYKAPATLVGQDASGEGEGIVLQVETIVDPAGGCFTFENADVTTLPPKLIKLVLQASKGSDGAKPGTGIADVTFPSDPPSVITVDLIGKADEKKVIRLNADIGESVLNIDGHNHPCTSPAIPPCYFMDVSSTAIFDVCVPDIGTNTDTTDKVAFCTDVTSNPVTTVESDTSASGIQEITLDHNNAGNKISLKSTCLPLEKGCTIAELVVQKGATRVVKYPLVCPKLGGNVGALEGDCNLGEDIEEGESYKVFIAYTDQDGNALSFDQTTIINRNLVGIKLTTDIIEAVWSYDTTSNIDNFQISRDHGDEDGFAKADVDCSHMSSLCFVYFTGLVSNTDFILTLGIINNWPEVLTGIPAKIDPEQEKSDTINIETKVTSNSHMKDIEVEKVNLELNSTSMKALAHTCFHNVQETSCQTCRYEAILIDREGRWKKTKITPIQENHLYCFTLPLEKSNEKTQLDMVLVYRNISSGEALAAGSKIIDYSDLRITKPEMDDSSEGYTGTLAIVGAAIGGVACLIALVAVAVLF</sequence>
<evidence type="ECO:0000313" key="3">
    <source>
        <dbReference type="EMBL" id="CAL4109703.1"/>
    </source>
</evidence>
<name>A0AAV2R3E1_MEGNR</name>
<keyword evidence="4" id="KW-1185">Reference proteome</keyword>
<gene>
    <name evidence="3" type="ORF">MNOR_LOCUS19173</name>
</gene>
<comment type="caution">
    <text evidence="3">The sequence shown here is derived from an EMBL/GenBank/DDBJ whole genome shotgun (WGS) entry which is preliminary data.</text>
</comment>
<dbReference type="EMBL" id="CAXKWB010014103">
    <property type="protein sequence ID" value="CAL4109703.1"/>
    <property type="molecule type" value="Genomic_DNA"/>
</dbReference>
<evidence type="ECO:0000256" key="2">
    <source>
        <dbReference type="SAM" id="SignalP"/>
    </source>
</evidence>
<keyword evidence="1" id="KW-0472">Membrane</keyword>
<feature type="chain" id="PRO_5043315351" evidence="2">
    <location>
        <begin position="20"/>
        <end position="583"/>
    </location>
</feature>